<feature type="region of interest" description="Disordered" evidence="1">
    <location>
        <begin position="154"/>
        <end position="317"/>
    </location>
</feature>
<name>A0A0E3WJI3_9BACL</name>
<dbReference type="HOGENOM" id="CLU_833780_0_0_9"/>
<evidence type="ECO:0000256" key="2">
    <source>
        <dbReference type="SAM" id="Phobius"/>
    </source>
</evidence>
<reference evidence="4" key="1">
    <citation type="submission" date="2015-03" db="EMBL/GenBank/DDBJ databases">
        <authorList>
            <person name="Wibberg D."/>
        </authorList>
    </citation>
    <scope>NUCLEOTIDE SEQUENCE [LARGE SCALE GENOMIC DNA]</scope>
</reference>
<feature type="compositionally biased region" description="Low complexity" evidence="1">
    <location>
        <begin position="159"/>
        <end position="213"/>
    </location>
</feature>
<proteinExistence type="predicted"/>
<feature type="compositionally biased region" description="Low complexity" evidence="1">
    <location>
        <begin position="221"/>
        <end position="252"/>
    </location>
</feature>
<dbReference type="PATRIC" id="fig|1073571.4.peg.6938"/>
<evidence type="ECO:0000313" key="3">
    <source>
        <dbReference type="EMBL" id="CQR58838.1"/>
    </source>
</evidence>
<gene>
    <name evidence="3" type="ORF">PRIO_6491</name>
</gene>
<dbReference type="RefSeq" id="WP_039785285.1">
    <property type="nucleotide sequence ID" value="NZ_AGBD01000048.1"/>
</dbReference>
<keyword evidence="2" id="KW-0472">Membrane</keyword>
<evidence type="ECO:0000256" key="1">
    <source>
        <dbReference type="SAM" id="MobiDB-lite"/>
    </source>
</evidence>
<dbReference type="Proteomes" id="UP000033163">
    <property type="component" value="Chromosome I"/>
</dbReference>
<feature type="transmembrane region" description="Helical" evidence="2">
    <location>
        <begin position="320"/>
        <end position="338"/>
    </location>
</feature>
<dbReference type="STRING" id="483937.AMQ84_30520"/>
<feature type="compositionally biased region" description="Low complexity" evidence="1">
    <location>
        <begin position="271"/>
        <end position="290"/>
    </location>
</feature>
<accession>A0A0E3WJI3</accession>
<keyword evidence="2" id="KW-0812">Transmembrane</keyword>
<sequence>MKKKYHKAILGLYILIVLAGVVWHAGGVSAEDTIKLTVNSHTTSMAKMANMQPGDVTTSDYTVINEGKEPFNYYVDFKFMSGDRELYNILQMTLQKEGVILYSGVMSEAEGRVAVGRLAGGGQEAIQMDVTFPYEAGNEYQATTASVAFVFSASGEPGPSAEPSATPSASVTPNPSAEPSATPSASVTPNPSAEPSATPSASVTPNPSADPSDAPNPPSGPTASPAGSSVPGTIATPSASPSAAASPGPDEAAVTDPPVPLGGHNSSRGNAPSASPGPGSTGAGTEAAPSPDYETPLNDNELPLGGPDGGDKLPDTAEPWYNLVLLSLAVAVVSVIILRRLNSKK</sequence>
<keyword evidence="2" id="KW-1133">Transmembrane helix</keyword>
<organism evidence="3 4">
    <name type="scientific">Paenibacillus riograndensis SBR5</name>
    <dbReference type="NCBI Taxonomy" id="1073571"/>
    <lineage>
        <taxon>Bacteria</taxon>
        <taxon>Bacillati</taxon>
        <taxon>Bacillota</taxon>
        <taxon>Bacilli</taxon>
        <taxon>Bacillales</taxon>
        <taxon>Paenibacillaceae</taxon>
        <taxon>Paenibacillus</taxon>
        <taxon>Paenibacillus sonchi group</taxon>
    </lineage>
</organism>
<dbReference type="KEGG" id="pri:PRIO_6491"/>
<dbReference type="AlphaFoldDB" id="A0A0E3WJI3"/>
<evidence type="ECO:0000313" key="4">
    <source>
        <dbReference type="Proteomes" id="UP000033163"/>
    </source>
</evidence>
<protein>
    <submittedName>
        <fullName evidence="3">Uncharacterized protein</fullName>
    </submittedName>
</protein>
<dbReference type="EMBL" id="LN831776">
    <property type="protein sequence ID" value="CQR58838.1"/>
    <property type="molecule type" value="Genomic_DNA"/>
</dbReference>